<evidence type="ECO:0000259" key="1">
    <source>
        <dbReference type="Pfam" id="PF25534"/>
    </source>
</evidence>
<dbReference type="Proteomes" id="UP000800038">
    <property type="component" value="Unassembled WGS sequence"/>
</dbReference>
<name>A0A6A5SUP3_9PLEO</name>
<keyword evidence="3" id="KW-1185">Reference proteome</keyword>
<dbReference type="EMBL" id="ML976057">
    <property type="protein sequence ID" value="KAF1940797.1"/>
    <property type="molecule type" value="Genomic_DNA"/>
</dbReference>
<gene>
    <name evidence="2" type="ORF">EJ02DRAFT_379069</name>
</gene>
<accession>A0A6A5SUP3</accession>
<dbReference type="Pfam" id="PF25534">
    <property type="entry name" value="DUF7918"/>
    <property type="match status" value="1"/>
</dbReference>
<evidence type="ECO:0000313" key="2">
    <source>
        <dbReference type="EMBL" id="KAF1940797.1"/>
    </source>
</evidence>
<reference evidence="2" key="1">
    <citation type="journal article" date="2020" name="Stud. Mycol.">
        <title>101 Dothideomycetes genomes: a test case for predicting lifestyles and emergence of pathogens.</title>
        <authorList>
            <person name="Haridas S."/>
            <person name="Albert R."/>
            <person name="Binder M."/>
            <person name="Bloem J."/>
            <person name="Labutti K."/>
            <person name="Salamov A."/>
            <person name="Andreopoulos B."/>
            <person name="Baker S."/>
            <person name="Barry K."/>
            <person name="Bills G."/>
            <person name="Bluhm B."/>
            <person name="Cannon C."/>
            <person name="Castanera R."/>
            <person name="Culley D."/>
            <person name="Daum C."/>
            <person name="Ezra D."/>
            <person name="Gonzalez J."/>
            <person name="Henrissat B."/>
            <person name="Kuo A."/>
            <person name="Liang C."/>
            <person name="Lipzen A."/>
            <person name="Lutzoni F."/>
            <person name="Magnuson J."/>
            <person name="Mondo S."/>
            <person name="Nolan M."/>
            <person name="Ohm R."/>
            <person name="Pangilinan J."/>
            <person name="Park H.-J."/>
            <person name="Ramirez L."/>
            <person name="Alfaro M."/>
            <person name="Sun H."/>
            <person name="Tritt A."/>
            <person name="Yoshinaga Y."/>
            <person name="Zwiers L.-H."/>
            <person name="Turgeon B."/>
            <person name="Goodwin S."/>
            <person name="Spatafora J."/>
            <person name="Crous P."/>
            <person name="Grigoriev I."/>
        </authorList>
    </citation>
    <scope>NUCLEOTIDE SEQUENCE</scope>
    <source>
        <strain evidence="2">CBS 161.51</strain>
    </source>
</reference>
<evidence type="ECO:0000313" key="3">
    <source>
        <dbReference type="Proteomes" id="UP000800038"/>
    </source>
</evidence>
<dbReference type="OrthoDB" id="3364132at2759"/>
<sequence length="306" mass="34051">MAILPSCPGLTVEVLVIGAPLPEYDDISDTPAPPNMLTKYIEAKSGAEFAMKLAFNQDFIYPAGNVLVQIFLDGKRVERTLIRASVLKNLSGHLISGRAAQVDSACVVQRFRFDKLNIVEDPTLPISKDLLEELQSVGAITIKLNYVCNVRPIEPVGVYRGGSALGKIPEKAMKGQSQSHQASLSKPETSTEVTWRDYDVIGIMPFATVNFKYRSIEALRALNIVPCEPTPLPLEERPEEDLNPDELRQLVKKLKERDAAAIKIKKETGAKHERTIDDGDDNEVTVVESRYQKRRRGQEKEVIVLD</sequence>
<protein>
    <recommendedName>
        <fullName evidence="1">DUF7918 domain-containing protein</fullName>
    </recommendedName>
</protein>
<dbReference type="PANTHER" id="PTHR36223:SF1">
    <property type="entry name" value="TRANSCRIPTION ELONGATION FACTOR EAF N-TERMINAL DOMAIN-CONTAINING PROTEIN"/>
    <property type="match status" value="1"/>
</dbReference>
<dbReference type="AlphaFoldDB" id="A0A6A5SUP3"/>
<dbReference type="PANTHER" id="PTHR36223">
    <property type="entry name" value="BETA-LACTAMASE-TYPE TRANSPEPTIDASE FOLD DOMAIN CONTAINING PROTEIN"/>
    <property type="match status" value="1"/>
</dbReference>
<organism evidence="2 3">
    <name type="scientific">Clathrospora elynae</name>
    <dbReference type="NCBI Taxonomy" id="706981"/>
    <lineage>
        <taxon>Eukaryota</taxon>
        <taxon>Fungi</taxon>
        <taxon>Dikarya</taxon>
        <taxon>Ascomycota</taxon>
        <taxon>Pezizomycotina</taxon>
        <taxon>Dothideomycetes</taxon>
        <taxon>Pleosporomycetidae</taxon>
        <taxon>Pleosporales</taxon>
        <taxon>Diademaceae</taxon>
        <taxon>Clathrospora</taxon>
    </lineage>
</organism>
<dbReference type="InterPro" id="IPR057678">
    <property type="entry name" value="DUF7918"/>
</dbReference>
<proteinExistence type="predicted"/>
<feature type="domain" description="DUF7918" evidence="1">
    <location>
        <begin position="9"/>
        <end position="226"/>
    </location>
</feature>